<accession>A0A151J281</accession>
<reference evidence="1 2" key="1">
    <citation type="submission" date="2015-09" db="EMBL/GenBank/DDBJ databases">
        <title>Trachymyrmex cornetzi WGS genome.</title>
        <authorList>
            <person name="Nygaard S."/>
            <person name="Hu H."/>
            <person name="Boomsma J."/>
            <person name="Zhang G."/>
        </authorList>
    </citation>
    <scope>NUCLEOTIDE SEQUENCE [LARGE SCALE GENOMIC DNA]</scope>
    <source>
        <strain evidence="1">Tcor2-1</strain>
        <tissue evidence="1">Whole body</tissue>
    </source>
</reference>
<dbReference type="AlphaFoldDB" id="A0A151J281"/>
<evidence type="ECO:0000313" key="2">
    <source>
        <dbReference type="Proteomes" id="UP000078492"/>
    </source>
</evidence>
<keyword evidence="2" id="KW-1185">Reference proteome</keyword>
<name>A0A151J281_9HYME</name>
<organism evidence="1 2">
    <name type="scientific">Trachymyrmex cornetzi</name>
    <dbReference type="NCBI Taxonomy" id="471704"/>
    <lineage>
        <taxon>Eukaryota</taxon>
        <taxon>Metazoa</taxon>
        <taxon>Ecdysozoa</taxon>
        <taxon>Arthropoda</taxon>
        <taxon>Hexapoda</taxon>
        <taxon>Insecta</taxon>
        <taxon>Pterygota</taxon>
        <taxon>Neoptera</taxon>
        <taxon>Endopterygota</taxon>
        <taxon>Hymenoptera</taxon>
        <taxon>Apocrita</taxon>
        <taxon>Aculeata</taxon>
        <taxon>Formicoidea</taxon>
        <taxon>Formicidae</taxon>
        <taxon>Myrmicinae</taxon>
        <taxon>Trachymyrmex</taxon>
    </lineage>
</organism>
<evidence type="ECO:0000313" key="1">
    <source>
        <dbReference type="EMBL" id="KYN16019.1"/>
    </source>
</evidence>
<sequence>MKILRRGVKGGSTSYVRVNFKVHLITDHRINYNHNFNWKDVKILNKEPAIALFALVAIAALTEAKPTGVESIEPARAAESTSPEAGRNKRGLLLSAAYTAPLTYSAAYTAPAVAYSAYSYPYAYTAYSSYPYYAAAYSAPYYLA</sequence>
<gene>
    <name evidence="1" type="ORF">ALC57_11744</name>
</gene>
<protein>
    <submittedName>
        <fullName evidence="1">Uncharacterized protein</fullName>
    </submittedName>
</protein>
<dbReference type="Proteomes" id="UP000078492">
    <property type="component" value="Unassembled WGS sequence"/>
</dbReference>
<dbReference type="EMBL" id="KQ980447">
    <property type="protein sequence ID" value="KYN16019.1"/>
    <property type="molecule type" value="Genomic_DNA"/>
</dbReference>
<proteinExistence type="predicted"/>